<evidence type="ECO:0000256" key="1">
    <source>
        <dbReference type="ARBA" id="ARBA00022574"/>
    </source>
</evidence>
<keyword evidence="4" id="KW-0498">Mitosis</keyword>
<comment type="function">
    <text evidence="6">Component of the anaphase promoting complex/cyclosome (APC/C), a cell cycle-regulated E3 ubiquitin-protein ligase complex that controls progression through mitosis and the G1 phase of the cell cycle.</text>
</comment>
<dbReference type="Proteomes" id="UP001341840">
    <property type="component" value="Unassembled WGS sequence"/>
</dbReference>
<gene>
    <name evidence="8" type="ORF">PIB30_067963</name>
</gene>
<feature type="repeat" description="WD" evidence="7">
    <location>
        <begin position="99"/>
        <end position="132"/>
    </location>
</feature>
<dbReference type="InterPro" id="IPR001680">
    <property type="entry name" value="WD40_rpt"/>
</dbReference>
<dbReference type="PANTHER" id="PTHR19918">
    <property type="entry name" value="CELL DIVISION CYCLE 20 CDC20 FIZZY -RELATED"/>
    <property type="match status" value="1"/>
</dbReference>
<dbReference type="Gene3D" id="2.130.10.10">
    <property type="entry name" value="YVTN repeat-like/Quinoprotein amine dehydrogenase"/>
    <property type="match status" value="1"/>
</dbReference>
<dbReference type="PANTHER" id="PTHR19918:SF8">
    <property type="entry name" value="FI02843P"/>
    <property type="match status" value="1"/>
</dbReference>
<evidence type="ECO:0000256" key="6">
    <source>
        <dbReference type="ARBA" id="ARBA00023425"/>
    </source>
</evidence>
<dbReference type="SMART" id="SM00320">
    <property type="entry name" value="WD40"/>
    <property type="match status" value="3"/>
</dbReference>
<keyword evidence="9" id="KW-1185">Reference proteome</keyword>
<keyword evidence="1 7" id="KW-0853">WD repeat</keyword>
<dbReference type="PROSITE" id="PS50294">
    <property type="entry name" value="WD_REPEATS_REGION"/>
    <property type="match status" value="1"/>
</dbReference>
<keyword evidence="5" id="KW-0131">Cell cycle</keyword>
<dbReference type="PROSITE" id="PS00678">
    <property type="entry name" value="WD_REPEATS_1"/>
    <property type="match status" value="1"/>
</dbReference>
<evidence type="ECO:0000256" key="3">
    <source>
        <dbReference type="ARBA" id="ARBA00022737"/>
    </source>
</evidence>
<name>A0ABU6RMU7_9FABA</name>
<dbReference type="Pfam" id="PF00400">
    <property type="entry name" value="WD40"/>
    <property type="match status" value="2"/>
</dbReference>
<evidence type="ECO:0000256" key="2">
    <source>
        <dbReference type="ARBA" id="ARBA00022618"/>
    </source>
</evidence>
<dbReference type="SUPFAM" id="SSF50978">
    <property type="entry name" value="WD40 repeat-like"/>
    <property type="match status" value="1"/>
</dbReference>
<reference evidence="8 9" key="1">
    <citation type="journal article" date="2023" name="Plants (Basel)">
        <title>Bridging the Gap: Combining Genomics and Transcriptomics Approaches to Understand Stylosanthes scabra, an Orphan Legume from the Brazilian Caatinga.</title>
        <authorList>
            <person name="Ferreira-Neto J.R.C."/>
            <person name="da Silva M.D."/>
            <person name="Binneck E."/>
            <person name="de Melo N.F."/>
            <person name="da Silva R.H."/>
            <person name="de Melo A.L.T.M."/>
            <person name="Pandolfi V."/>
            <person name="Bustamante F.O."/>
            <person name="Brasileiro-Vidal A.C."/>
            <person name="Benko-Iseppon A.M."/>
        </authorList>
    </citation>
    <scope>NUCLEOTIDE SEQUENCE [LARGE SCALE GENOMIC DNA]</scope>
    <source>
        <tissue evidence="8">Leaves</tissue>
    </source>
</reference>
<evidence type="ECO:0000313" key="9">
    <source>
        <dbReference type="Proteomes" id="UP001341840"/>
    </source>
</evidence>
<organism evidence="8 9">
    <name type="scientific">Stylosanthes scabra</name>
    <dbReference type="NCBI Taxonomy" id="79078"/>
    <lineage>
        <taxon>Eukaryota</taxon>
        <taxon>Viridiplantae</taxon>
        <taxon>Streptophyta</taxon>
        <taxon>Embryophyta</taxon>
        <taxon>Tracheophyta</taxon>
        <taxon>Spermatophyta</taxon>
        <taxon>Magnoliopsida</taxon>
        <taxon>eudicotyledons</taxon>
        <taxon>Gunneridae</taxon>
        <taxon>Pentapetalae</taxon>
        <taxon>rosids</taxon>
        <taxon>fabids</taxon>
        <taxon>Fabales</taxon>
        <taxon>Fabaceae</taxon>
        <taxon>Papilionoideae</taxon>
        <taxon>50 kb inversion clade</taxon>
        <taxon>dalbergioids sensu lato</taxon>
        <taxon>Dalbergieae</taxon>
        <taxon>Pterocarpus clade</taxon>
        <taxon>Stylosanthes</taxon>
    </lineage>
</organism>
<dbReference type="InterPro" id="IPR019775">
    <property type="entry name" value="WD40_repeat_CS"/>
</dbReference>
<evidence type="ECO:0000256" key="5">
    <source>
        <dbReference type="ARBA" id="ARBA00023306"/>
    </source>
</evidence>
<dbReference type="InterPro" id="IPR036322">
    <property type="entry name" value="WD40_repeat_dom_sf"/>
</dbReference>
<sequence>MASSNSSTRWLHSLGEHMAAVKALAWCPFQANLLASGGGGADQCIKFWNTYTSACLNTVNTGSQVCALLWSKKERELLSSHQNQLILWKYPSMLKLAELTGHRERVLYMTQSPDGCTVVSAAGDESLQFWNVFGTPEASKPAPKATNTQPFAHLCFIH</sequence>
<evidence type="ECO:0000256" key="7">
    <source>
        <dbReference type="PROSITE-ProRule" id="PRU00221"/>
    </source>
</evidence>
<dbReference type="InterPro" id="IPR033010">
    <property type="entry name" value="Cdc20/Fizzy"/>
</dbReference>
<accession>A0ABU6RMU7</accession>
<evidence type="ECO:0000256" key="4">
    <source>
        <dbReference type="ARBA" id="ARBA00022776"/>
    </source>
</evidence>
<proteinExistence type="predicted"/>
<protein>
    <submittedName>
        <fullName evidence="8">Uncharacterized protein</fullName>
    </submittedName>
</protein>
<keyword evidence="3" id="KW-0677">Repeat</keyword>
<comment type="caution">
    <text evidence="8">The sequence shown here is derived from an EMBL/GenBank/DDBJ whole genome shotgun (WGS) entry which is preliminary data.</text>
</comment>
<evidence type="ECO:0000313" key="8">
    <source>
        <dbReference type="EMBL" id="MED6125372.1"/>
    </source>
</evidence>
<keyword evidence="2" id="KW-0132">Cell division</keyword>
<dbReference type="InterPro" id="IPR015943">
    <property type="entry name" value="WD40/YVTN_repeat-like_dom_sf"/>
</dbReference>
<dbReference type="EMBL" id="JASCZI010030927">
    <property type="protein sequence ID" value="MED6125372.1"/>
    <property type="molecule type" value="Genomic_DNA"/>
</dbReference>
<dbReference type="PROSITE" id="PS50082">
    <property type="entry name" value="WD_REPEATS_2"/>
    <property type="match status" value="1"/>
</dbReference>